<gene>
    <name evidence="2" type="ORF">HHL28_09415</name>
</gene>
<dbReference type="InterPro" id="IPR039498">
    <property type="entry name" value="NTP_transf_5"/>
</dbReference>
<dbReference type="KEGG" id="acru:HHL28_09415"/>
<name>A0A858R799_9PROT</name>
<proteinExistence type="predicted"/>
<evidence type="ECO:0000256" key="1">
    <source>
        <dbReference type="SAM" id="MobiDB-lite"/>
    </source>
</evidence>
<dbReference type="AlphaFoldDB" id="A0A858R799"/>
<organism evidence="2 3">
    <name type="scientific">Aerophototrophica crusticola</name>
    <dbReference type="NCBI Taxonomy" id="1709002"/>
    <lineage>
        <taxon>Bacteria</taxon>
        <taxon>Pseudomonadati</taxon>
        <taxon>Pseudomonadota</taxon>
        <taxon>Alphaproteobacteria</taxon>
        <taxon>Rhodospirillales</taxon>
        <taxon>Rhodospirillaceae</taxon>
        <taxon>Aerophototrophica</taxon>
    </lineage>
</organism>
<feature type="compositionally biased region" description="Low complexity" evidence="1">
    <location>
        <begin position="175"/>
        <end position="208"/>
    </location>
</feature>
<dbReference type="GO" id="GO:0016740">
    <property type="term" value="F:transferase activity"/>
    <property type="evidence" value="ECO:0007669"/>
    <property type="project" value="UniProtKB-KW"/>
</dbReference>
<evidence type="ECO:0000313" key="2">
    <source>
        <dbReference type="EMBL" id="QJE73281.1"/>
    </source>
</evidence>
<dbReference type="EMBL" id="CP051775">
    <property type="protein sequence ID" value="QJE73281.1"/>
    <property type="molecule type" value="Genomic_DNA"/>
</dbReference>
<evidence type="ECO:0000313" key="3">
    <source>
        <dbReference type="Proteomes" id="UP000501891"/>
    </source>
</evidence>
<protein>
    <submittedName>
        <fullName evidence="2">Nucleotidyltransferase family protein</fullName>
    </submittedName>
</protein>
<dbReference type="Pfam" id="PF14907">
    <property type="entry name" value="NTP_transf_5"/>
    <property type="match status" value="1"/>
</dbReference>
<accession>A0A858R799</accession>
<feature type="compositionally biased region" description="Low complexity" evidence="1">
    <location>
        <begin position="289"/>
        <end position="301"/>
    </location>
</feature>
<feature type="region of interest" description="Disordered" evidence="1">
    <location>
        <begin position="289"/>
        <end position="309"/>
    </location>
</feature>
<sequence>MLAAAAYGDGIDLAAFDLDVRRQKVIPRVHERISALPARGPDCPSRRFAREYAGNVNWSLRLVKELLAATRMLREAGIPSVPMKGVSLAQQWYGSLAARTAGDVDLLVAPEHGNKAERLFREAGYLPWENPVDPEDRLPERLRYEEAFRNPRTGVLVELHFRLNHNPNLMPLPFAGSGPRPSPSPSGGRRSASWATRTSSPTSASTAPGMSGAACNGSATWTACSGPSLTMRGPGWPRPTGWAWAAPSSRAWSSPTPCWAAPSPTRPGPGRSRWPACVTCWPMAPSTCSAASASRSGGRATRAPRRPCT</sequence>
<reference evidence="2" key="1">
    <citation type="submission" date="2020-04" db="EMBL/GenBank/DDBJ databases">
        <title>A desert anoxygenic phototrophic bacterium fixes CO2 using RubisCO under aerobic conditions.</title>
        <authorList>
            <person name="Tang K."/>
        </authorList>
    </citation>
    <scope>NUCLEOTIDE SEQUENCE [LARGE SCALE GENOMIC DNA]</scope>
    <source>
        <strain evidence="2">MIMtkB3</strain>
    </source>
</reference>
<feature type="region of interest" description="Disordered" evidence="1">
    <location>
        <begin position="172"/>
        <end position="212"/>
    </location>
</feature>
<dbReference type="Proteomes" id="UP000501891">
    <property type="component" value="Chromosome"/>
</dbReference>
<keyword evidence="3" id="KW-1185">Reference proteome</keyword>